<dbReference type="AlphaFoldDB" id="A0A8T0QUM4"/>
<evidence type="ECO:0000313" key="4">
    <source>
        <dbReference type="Proteomes" id="UP000823388"/>
    </source>
</evidence>
<reference evidence="3" key="1">
    <citation type="submission" date="2020-05" db="EMBL/GenBank/DDBJ databases">
        <title>WGS assembly of Panicum virgatum.</title>
        <authorList>
            <person name="Lovell J.T."/>
            <person name="Jenkins J."/>
            <person name="Shu S."/>
            <person name="Juenger T.E."/>
            <person name="Schmutz J."/>
        </authorList>
    </citation>
    <scope>NUCLEOTIDE SEQUENCE</scope>
    <source>
        <strain evidence="3">AP13</strain>
    </source>
</reference>
<feature type="domain" description="At1g61320/AtMIF1 LRR" evidence="2">
    <location>
        <begin position="154"/>
        <end position="216"/>
    </location>
</feature>
<protein>
    <recommendedName>
        <fullName evidence="5">F-box domain-containing protein</fullName>
    </recommendedName>
</protein>
<evidence type="ECO:0008006" key="5">
    <source>
        <dbReference type="Google" id="ProtNLM"/>
    </source>
</evidence>
<dbReference type="InterPro" id="IPR055357">
    <property type="entry name" value="LRR_At1g61320_AtMIF1"/>
</dbReference>
<evidence type="ECO:0000259" key="1">
    <source>
        <dbReference type="Pfam" id="PF00646"/>
    </source>
</evidence>
<name>A0A8T0QUM4_PANVG</name>
<dbReference type="Proteomes" id="UP000823388">
    <property type="component" value="Chromosome 6N"/>
</dbReference>
<dbReference type="SUPFAM" id="SSF81383">
    <property type="entry name" value="F-box domain"/>
    <property type="match status" value="1"/>
</dbReference>
<dbReference type="InterPro" id="IPR036047">
    <property type="entry name" value="F-box-like_dom_sf"/>
</dbReference>
<dbReference type="Pfam" id="PF23622">
    <property type="entry name" value="LRR_At1g61320_AtMIF1"/>
    <property type="match status" value="1"/>
</dbReference>
<evidence type="ECO:0000259" key="2">
    <source>
        <dbReference type="Pfam" id="PF23622"/>
    </source>
</evidence>
<dbReference type="EMBL" id="CM029048">
    <property type="protein sequence ID" value="KAG2576907.1"/>
    <property type="molecule type" value="Genomic_DNA"/>
</dbReference>
<gene>
    <name evidence="3" type="ORF">PVAP13_6NG051530</name>
</gene>
<sequence length="233" mass="26286">MVHGSDSAIRSLARILHRDLWREEKVDRRRRMSQGDDHRQILAPNGSIALANKPKGSSCQQDGDSCFLKENGDGDSQAGETITMRCSIPCLPEDIWHHVHSLMPLRDAARAACLSHAFLRSWRCYPNLIFDWVALRPETCTYPPDFGGAAVDSIMRNHSGIGVKILKLGPFFIAYHNLNSWLHVAVKPGIEELTLRLWDTFRKKYKFPGSLLLDGMCVLGGMSYRVLFPTLLL</sequence>
<feature type="domain" description="F-box" evidence="1">
    <location>
        <begin position="88"/>
        <end position="123"/>
    </location>
</feature>
<dbReference type="InterPro" id="IPR053772">
    <property type="entry name" value="At1g61320/At1g61330-like"/>
</dbReference>
<organism evidence="3 4">
    <name type="scientific">Panicum virgatum</name>
    <name type="common">Blackwell switchgrass</name>
    <dbReference type="NCBI Taxonomy" id="38727"/>
    <lineage>
        <taxon>Eukaryota</taxon>
        <taxon>Viridiplantae</taxon>
        <taxon>Streptophyta</taxon>
        <taxon>Embryophyta</taxon>
        <taxon>Tracheophyta</taxon>
        <taxon>Spermatophyta</taxon>
        <taxon>Magnoliopsida</taxon>
        <taxon>Liliopsida</taxon>
        <taxon>Poales</taxon>
        <taxon>Poaceae</taxon>
        <taxon>PACMAD clade</taxon>
        <taxon>Panicoideae</taxon>
        <taxon>Panicodae</taxon>
        <taxon>Paniceae</taxon>
        <taxon>Panicinae</taxon>
        <taxon>Panicum</taxon>
        <taxon>Panicum sect. Hiantes</taxon>
    </lineage>
</organism>
<proteinExistence type="predicted"/>
<dbReference type="PANTHER" id="PTHR34145:SF49">
    <property type="entry name" value="FBD DOMAIN-CONTAINING PROTEIN"/>
    <property type="match status" value="1"/>
</dbReference>
<dbReference type="PANTHER" id="PTHR34145">
    <property type="entry name" value="OS02G0105600 PROTEIN"/>
    <property type="match status" value="1"/>
</dbReference>
<comment type="caution">
    <text evidence="3">The sequence shown here is derived from an EMBL/GenBank/DDBJ whole genome shotgun (WGS) entry which is preliminary data.</text>
</comment>
<dbReference type="InterPro" id="IPR001810">
    <property type="entry name" value="F-box_dom"/>
</dbReference>
<dbReference type="Pfam" id="PF00646">
    <property type="entry name" value="F-box"/>
    <property type="match status" value="1"/>
</dbReference>
<keyword evidence="4" id="KW-1185">Reference proteome</keyword>
<accession>A0A8T0QUM4</accession>
<evidence type="ECO:0000313" key="3">
    <source>
        <dbReference type="EMBL" id="KAG2576907.1"/>
    </source>
</evidence>